<dbReference type="InterPro" id="IPR011050">
    <property type="entry name" value="Pectin_lyase_fold/virulence"/>
</dbReference>
<sequence>MWKKSEKALEQLEKLEQEQEQEKEQEKVKVISRRKVLASLGIAGVSMASASLMGKLPAASANPQDESSSQRKIKDLMNLDFMVPVTIAGLRSLAVPDAELVYYVKNKGQEGVFIYDPTDTTSVDNAGLVLVSTTGARFKRSFQGKVNVKWFGAKGDGVTDDKDPITAAVNSGYDVVFPEGTYVVKDTVKFQRSVGMYGESNPVIKRLFDLENSNPTFQADAPKIRLQIDGMEFVANKDAIPSYWIGYIFDSRNTLDPLFQYWYFYLPDCEEVTMTHCYFHNIVGSAITAFNCQRGYFANCYFEDIVSEGLVCYESDFIYVDGCKFKDIGLLPEEFMVVDTGWYTGPGVTLQQTGKTIADAVLTPFSHAKNWHNFNGTGVLVSGRSLYVSGSDFLNCNRVGIVGEDATPPVGNAEMIITGNTVEHNHERLRGSNPPASIWIENFRKAIVSNNRCVYKKRASTEHFIWGINLAQMGTGELCYVECCHNQFIADEYNNRVAAGIFDLNSNNKRTIIHGNRISGNVNVGIFVANYLDHCGDELTIDSNNIHVFDTVEGAAAGILFQGWGDYSKHYNKIKVTGNWIYNKHDCYEEHAKWLPFFAICLVNGLGNFDARFQIKDNELNGGSIFLGNQAVREMIVTGNTNAHLIARDLMRSDTQGKQRGDYMEISNNKVNKILLGGQPDQTDPTYRFTGKITNNMVLGSGDDVMSNRINGSIELYGAKQMVVAGNTIFTDKSGSGIVIGTTDATQEDLFVRDNTVICQKNNAIGIQIKAGDNGNKIHHIAVANNILAAPNGSVYTGTTGIKWLQAAAHTTGTIVQGNMFSKLVNEETGRV</sequence>
<protein>
    <recommendedName>
        <fullName evidence="2">Rhamnogalacturonase A/B/Epimerase-like pectate lyase domain-containing protein</fullName>
    </recommendedName>
</protein>
<evidence type="ECO:0000313" key="3">
    <source>
        <dbReference type="EMBL" id="MBP1990311.1"/>
    </source>
</evidence>
<proteinExistence type="predicted"/>
<evidence type="ECO:0000256" key="1">
    <source>
        <dbReference type="SAM" id="Coils"/>
    </source>
</evidence>
<dbReference type="InterPro" id="IPR006311">
    <property type="entry name" value="TAT_signal"/>
</dbReference>
<keyword evidence="4" id="KW-1185">Reference proteome</keyword>
<feature type="coiled-coil region" evidence="1">
    <location>
        <begin position="2"/>
        <end position="29"/>
    </location>
</feature>
<dbReference type="SMART" id="SM00710">
    <property type="entry name" value="PbH1"/>
    <property type="match status" value="7"/>
</dbReference>
<dbReference type="InterPro" id="IPR012334">
    <property type="entry name" value="Pectin_lyas_fold"/>
</dbReference>
<dbReference type="InterPro" id="IPR024535">
    <property type="entry name" value="RHGA/B-epi-like_pectate_lyase"/>
</dbReference>
<dbReference type="InterPro" id="IPR006626">
    <property type="entry name" value="PbH1"/>
</dbReference>
<dbReference type="RefSeq" id="WP_209971088.1">
    <property type="nucleotide sequence ID" value="NZ_JAGGLB010000004.1"/>
</dbReference>
<name>A0ABS4ITW2_9BACL</name>
<comment type="caution">
    <text evidence="3">The sequence shown here is derived from an EMBL/GenBank/DDBJ whole genome shotgun (WGS) entry which is preliminary data.</text>
</comment>
<evidence type="ECO:0000313" key="4">
    <source>
        <dbReference type="Proteomes" id="UP001519287"/>
    </source>
</evidence>
<reference evidence="3 4" key="1">
    <citation type="submission" date="2021-03" db="EMBL/GenBank/DDBJ databases">
        <title>Genomic Encyclopedia of Type Strains, Phase IV (KMG-IV): sequencing the most valuable type-strain genomes for metagenomic binning, comparative biology and taxonomic classification.</title>
        <authorList>
            <person name="Goeker M."/>
        </authorList>
    </citation>
    <scope>NUCLEOTIDE SEQUENCE [LARGE SCALE GENOMIC DNA]</scope>
    <source>
        <strain evidence="3 4">DSM 26048</strain>
    </source>
</reference>
<organism evidence="3 4">
    <name type="scientific">Paenibacillus eucommiae</name>
    <dbReference type="NCBI Taxonomy" id="1355755"/>
    <lineage>
        <taxon>Bacteria</taxon>
        <taxon>Bacillati</taxon>
        <taxon>Bacillota</taxon>
        <taxon>Bacilli</taxon>
        <taxon>Bacillales</taxon>
        <taxon>Paenibacillaceae</taxon>
        <taxon>Paenibacillus</taxon>
    </lineage>
</organism>
<dbReference type="Pfam" id="PF12708">
    <property type="entry name" value="Pect-lyase_RHGA_epim"/>
    <property type="match status" value="1"/>
</dbReference>
<dbReference type="EMBL" id="JAGGLB010000004">
    <property type="protein sequence ID" value="MBP1990311.1"/>
    <property type="molecule type" value="Genomic_DNA"/>
</dbReference>
<gene>
    <name evidence="3" type="ORF">J2Z66_001909</name>
</gene>
<dbReference type="SUPFAM" id="SSF51126">
    <property type="entry name" value="Pectin lyase-like"/>
    <property type="match status" value="2"/>
</dbReference>
<accession>A0ABS4ITW2</accession>
<evidence type="ECO:0000259" key="2">
    <source>
        <dbReference type="Pfam" id="PF12708"/>
    </source>
</evidence>
<feature type="domain" description="Rhamnogalacturonase A/B/Epimerase-like pectate lyase" evidence="2">
    <location>
        <begin position="146"/>
        <end position="210"/>
    </location>
</feature>
<dbReference type="Gene3D" id="2.160.20.10">
    <property type="entry name" value="Single-stranded right-handed beta-helix, Pectin lyase-like"/>
    <property type="match status" value="1"/>
</dbReference>
<dbReference type="Proteomes" id="UP001519287">
    <property type="component" value="Unassembled WGS sequence"/>
</dbReference>
<dbReference type="PROSITE" id="PS51318">
    <property type="entry name" value="TAT"/>
    <property type="match status" value="1"/>
</dbReference>
<keyword evidence="1" id="KW-0175">Coiled coil</keyword>